<dbReference type="EMBL" id="KQ085948">
    <property type="protein sequence ID" value="KLO14127.1"/>
    <property type="molecule type" value="Genomic_DNA"/>
</dbReference>
<keyword evidence="4 10" id="KW-0812">Transmembrane</keyword>
<dbReference type="GO" id="GO:0000750">
    <property type="term" value="P:pheromone-dependent signal transduction involved in conjugation with cellular fusion"/>
    <property type="evidence" value="ECO:0007669"/>
    <property type="project" value="TreeGrafter"/>
</dbReference>
<keyword evidence="7 10" id="KW-0472">Membrane</keyword>
<feature type="transmembrane region" description="Helical" evidence="10">
    <location>
        <begin position="136"/>
        <end position="158"/>
    </location>
</feature>
<feature type="transmembrane region" description="Helical" evidence="10">
    <location>
        <begin position="178"/>
        <end position="202"/>
    </location>
</feature>
<evidence type="ECO:0000256" key="3">
    <source>
        <dbReference type="ARBA" id="ARBA00022507"/>
    </source>
</evidence>
<dbReference type="GO" id="GO:0005886">
    <property type="term" value="C:plasma membrane"/>
    <property type="evidence" value="ECO:0007669"/>
    <property type="project" value="TreeGrafter"/>
</dbReference>
<evidence type="ECO:0000256" key="8">
    <source>
        <dbReference type="ARBA" id="ARBA00023170"/>
    </source>
</evidence>
<feature type="transmembrane region" description="Helical" evidence="10">
    <location>
        <begin position="23"/>
        <end position="42"/>
    </location>
</feature>
<dbReference type="PANTHER" id="PTHR28097:SF1">
    <property type="entry name" value="PHEROMONE A FACTOR RECEPTOR"/>
    <property type="match status" value="1"/>
</dbReference>
<dbReference type="OrthoDB" id="2874149at2759"/>
<feature type="transmembrane region" description="Helical" evidence="10">
    <location>
        <begin position="298"/>
        <end position="314"/>
    </location>
</feature>
<dbReference type="AlphaFoldDB" id="A0A0H2RR96"/>
<dbReference type="FunCoup" id="A0A0H2RR96">
    <property type="interactions" value="87"/>
</dbReference>
<evidence type="ECO:0000313" key="12">
    <source>
        <dbReference type="Proteomes" id="UP000053477"/>
    </source>
</evidence>
<keyword evidence="12" id="KW-1185">Reference proteome</keyword>
<accession>A0A0H2RR96</accession>
<dbReference type="InParanoid" id="A0A0H2RR96"/>
<reference evidence="11 12" key="1">
    <citation type="submission" date="2015-04" db="EMBL/GenBank/DDBJ databases">
        <title>Complete genome sequence of Schizopora paradoxa KUC8140, a cosmopolitan wood degrader in East Asia.</title>
        <authorList>
            <consortium name="DOE Joint Genome Institute"/>
            <person name="Min B."/>
            <person name="Park H."/>
            <person name="Jang Y."/>
            <person name="Kim J.-J."/>
            <person name="Kim K.H."/>
            <person name="Pangilinan J."/>
            <person name="Lipzen A."/>
            <person name="Riley R."/>
            <person name="Grigoriev I.V."/>
            <person name="Spatafora J.W."/>
            <person name="Choi I.-G."/>
        </authorList>
    </citation>
    <scope>NUCLEOTIDE SEQUENCE [LARGE SCALE GENOMIC DNA]</scope>
    <source>
        <strain evidence="11 12">KUC8140</strain>
    </source>
</reference>
<feature type="transmembrane region" description="Helical" evidence="10">
    <location>
        <begin position="223"/>
        <end position="245"/>
    </location>
</feature>
<organism evidence="11 12">
    <name type="scientific">Schizopora paradoxa</name>
    <dbReference type="NCBI Taxonomy" id="27342"/>
    <lineage>
        <taxon>Eukaryota</taxon>
        <taxon>Fungi</taxon>
        <taxon>Dikarya</taxon>
        <taxon>Basidiomycota</taxon>
        <taxon>Agaricomycotina</taxon>
        <taxon>Agaricomycetes</taxon>
        <taxon>Hymenochaetales</taxon>
        <taxon>Schizoporaceae</taxon>
        <taxon>Schizopora</taxon>
    </lineage>
</organism>
<evidence type="ECO:0000256" key="7">
    <source>
        <dbReference type="ARBA" id="ARBA00023136"/>
    </source>
</evidence>
<dbReference type="GO" id="GO:0004932">
    <property type="term" value="F:mating-type factor pheromone receptor activity"/>
    <property type="evidence" value="ECO:0007669"/>
    <property type="project" value="InterPro"/>
</dbReference>
<dbReference type="Pfam" id="PF02076">
    <property type="entry name" value="STE3"/>
    <property type="match status" value="1"/>
</dbReference>
<proteinExistence type="inferred from homology"/>
<evidence type="ECO:0000256" key="5">
    <source>
        <dbReference type="ARBA" id="ARBA00022989"/>
    </source>
</evidence>
<dbReference type="Proteomes" id="UP000053477">
    <property type="component" value="Unassembled WGS sequence"/>
</dbReference>
<evidence type="ECO:0000256" key="2">
    <source>
        <dbReference type="ARBA" id="ARBA00011085"/>
    </source>
</evidence>
<sequence>MQWQVTLTLCISLVRTMHPYTPYPLTPIGSFIGFVLSVIPLASHLSFSSWNTGIWMYAIWIGTMNITYFVDTIVWHDNVDIVIPVWCDIVTKLQLGAAIGVPACTLVLCIHLFKITQMRALTVTSTTSKVQRRRVLLFDLLLTIGLPICVMGSCIVVQPYRFEIIEEIGCQSAEFNYVTFAIIFMLSFISAALSPFTLRKFIRHRDEINENLQSNAEVTPNKYIRVMAITCLTLFLDMPVVIIVVTTRLLEGHESDLNNPYRSWSTARDGSMSKIAVTTAEVWGSNKWLVFTVKWNEWIYLPHAIVFFTIFGTTPEARRRYRSVTSNLLSSIGLKKKQKLESSSDIIVFGSNTSCEPESCIIDTK</sequence>
<evidence type="ECO:0000256" key="1">
    <source>
        <dbReference type="ARBA" id="ARBA00004141"/>
    </source>
</evidence>
<name>A0A0H2RR96_9AGAM</name>
<dbReference type="PRINTS" id="PR00899">
    <property type="entry name" value="GPCRSTE3"/>
</dbReference>
<gene>
    <name evidence="11" type="ORF">SCHPADRAFT_329087</name>
</gene>
<evidence type="ECO:0000256" key="9">
    <source>
        <dbReference type="ARBA" id="ARBA00023224"/>
    </source>
</evidence>
<keyword evidence="5 10" id="KW-1133">Transmembrane helix</keyword>
<evidence type="ECO:0000313" key="11">
    <source>
        <dbReference type="EMBL" id="KLO14127.1"/>
    </source>
</evidence>
<protein>
    <submittedName>
        <fullName evidence="11">Fungal pheromone STE3G-protein-coupled receptor</fullName>
    </submittedName>
</protein>
<keyword evidence="3" id="KW-0589">Pheromone response</keyword>
<keyword evidence="6" id="KW-0297">G-protein coupled receptor</keyword>
<comment type="similarity">
    <text evidence="2">Belongs to the G-protein coupled receptor 4 family.</text>
</comment>
<dbReference type="CDD" id="cd14966">
    <property type="entry name" value="7tmD_STE3"/>
    <property type="match status" value="1"/>
</dbReference>
<evidence type="ECO:0000256" key="4">
    <source>
        <dbReference type="ARBA" id="ARBA00022692"/>
    </source>
</evidence>
<evidence type="ECO:0000256" key="6">
    <source>
        <dbReference type="ARBA" id="ARBA00023040"/>
    </source>
</evidence>
<feature type="transmembrane region" description="Helical" evidence="10">
    <location>
        <begin position="95"/>
        <end position="115"/>
    </location>
</feature>
<dbReference type="InterPro" id="IPR001499">
    <property type="entry name" value="GPCR_STE3"/>
</dbReference>
<evidence type="ECO:0000256" key="10">
    <source>
        <dbReference type="SAM" id="Phobius"/>
    </source>
</evidence>
<feature type="transmembrane region" description="Helical" evidence="10">
    <location>
        <begin position="54"/>
        <end position="75"/>
    </location>
</feature>
<dbReference type="PANTHER" id="PTHR28097">
    <property type="entry name" value="PHEROMONE A FACTOR RECEPTOR"/>
    <property type="match status" value="1"/>
</dbReference>
<comment type="subcellular location">
    <subcellularLocation>
        <location evidence="1">Membrane</location>
        <topology evidence="1">Multi-pass membrane protein</topology>
    </subcellularLocation>
</comment>
<keyword evidence="9" id="KW-0807">Transducer</keyword>
<keyword evidence="8 11" id="KW-0675">Receptor</keyword>